<dbReference type="Proteomes" id="UP000006919">
    <property type="component" value="Chromosome"/>
</dbReference>
<accession>E6UGB6</accession>
<evidence type="ECO:0000313" key="2">
    <source>
        <dbReference type="EMBL" id="ADU21954.1"/>
    </source>
</evidence>
<gene>
    <name evidence="2" type="ordered locus">Rumal_1446</name>
</gene>
<dbReference type="eggNOG" id="COG3266">
    <property type="taxonomic scope" value="Bacteria"/>
</dbReference>
<dbReference type="Gene3D" id="2.60.40.10">
    <property type="entry name" value="Immunoglobulins"/>
    <property type="match status" value="1"/>
</dbReference>
<feature type="signal peptide" evidence="1">
    <location>
        <begin position="1"/>
        <end position="24"/>
    </location>
</feature>
<dbReference type="eggNOG" id="COG4677">
    <property type="taxonomic scope" value="Bacteria"/>
</dbReference>
<proteinExistence type="predicted"/>
<evidence type="ECO:0000313" key="3">
    <source>
        <dbReference type="Proteomes" id="UP000006919"/>
    </source>
</evidence>
<dbReference type="STRING" id="697329.Rumal_1446"/>
<name>E6UGB6_RUMA7</name>
<dbReference type="InterPro" id="IPR013783">
    <property type="entry name" value="Ig-like_fold"/>
</dbReference>
<evidence type="ECO:0000256" key="1">
    <source>
        <dbReference type="SAM" id="SignalP"/>
    </source>
</evidence>
<dbReference type="PANTHER" id="PTHR35606">
    <property type="entry name" value="CELLULOSE-BINDING FAMILY II PROTEIN"/>
    <property type="match status" value="1"/>
</dbReference>
<dbReference type="EMBL" id="CP002403">
    <property type="protein sequence ID" value="ADU21954.1"/>
    <property type="molecule type" value="Genomic_DNA"/>
</dbReference>
<dbReference type="PANTHER" id="PTHR35606:SF4">
    <property type="entry name" value="CELLULOSE-BINDING FAMILY II PROTEIN"/>
    <property type="match status" value="1"/>
</dbReference>
<dbReference type="KEGG" id="ral:Rumal_1446"/>
<dbReference type="SUPFAM" id="SSF49265">
    <property type="entry name" value="Fibronectin type III"/>
    <property type="match status" value="1"/>
</dbReference>
<organism evidence="2 3">
    <name type="scientific">Ruminococcus albus (strain ATCC 27210 / DSM 20455 / JCM 14654 / NCDO 2250 / 7)</name>
    <dbReference type="NCBI Taxonomy" id="697329"/>
    <lineage>
        <taxon>Bacteria</taxon>
        <taxon>Bacillati</taxon>
        <taxon>Bacillota</taxon>
        <taxon>Clostridia</taxon>
        <taxon>Eubacteriales</taxon>
        <taxon>Oscillospiraceae</taxon>
        <taxon>Ruminococcus</taxon>
    </lineage>
</organism>
<keyword evidence="1" id="KW-0732">Signal</keyword>
<protein>
    <submittedName>
        <fullName evidence="2">Fibronectin type III domain protein</fullName>
    </submittedName>
</protein>
<sequence length="650" mass="71872">MQKKKIIAVLAAAALYLTPLTSHIRPLASVSVSASAETISDIPQDYLTACDWVWKNRIETERSCEAWSTIYDQIIAGNGTLQYILIWQSYEPITLAQRQKLPQMLEEAINKWNDCLVGYDDWPIDHVNVKVVGYAVLDESCILDRQPDEKVYTQTTTSWLHDDMVSSGMGNSSVPTIQPAEPTDLSRYVHWNNKKWNYNGSYDNRYDMYLHGIKGMINMGGYGYHYGQILSDQSVLGLIDGTTTQHILLHEMGHGFGFPDYYGGEGESDGFPPGGFPGGKGSIMMAGSCSYINTFDKYFARYTWSKLKNEAGRFDLKNVQPAASTAEFTDKITAINIQQNGYSAITFENNGTYRFPVSGYFDSTDKDLSFYEVGDTVSISFTYDKSDMLIKNIDHIQLISYDPIKGTLISKVSVIDTDYYNSWGIDTYLQKGDVLFGDRTADRCAVTELPDSLIGAEAVLTPCDAKSSSKEQAAVTANKDITLYVGLDSRVTNVPSWLGSFTKTSQTVKTSNNVTFLLYSKKVNAGESVKLGANGQSAGCMNYIVLASAAANTSISDIYPEITDVAYSEQYHQIRFTWKPVDGASNYGIAVYLAGKWRIQTQNISASATSYTTPKNLTAGKTYKVAIAARVNGKWDTANAIKNAVTVTIK</sequence>
<reference evidence="2 3" key="1">
    <citation type="journal article" date="2011" name="J. Bacteriol.">
        <title>Complete genome of the cellulolytic ruminal bacterium Ruminococcus albus 7.</title>
        <authorList>
            <person name="Suen G."/>
            <person name="Stevenson D.M."/>
            <person name="Bruce D.C."/>
            <person name="Chertkov O."/>
            <person name="Copeland A."/>
            <person name="Cheng J.F."/>
            <person name="Detter C."/>
            <person name="Detter J.C."/>
            <person name="Goodwin L.A."/>
            <person name="Han C.S."/>
            <person name="Hauser L.J."/>
            <person name="Ivanova N.N."/>
            <person name="Kyrpides N.C."/>
            <person name="Land M.L."/>
            <person name="Lapidus A."/>
            <person name="Lucas S."/>
            <person name="Ovchinnikova G."/>
            <person name="Pitluck S."/>
            <person name="Tapia R."/>
            <person name="Woyke T."/>
            <person name="Boyum J."/>
            <person name="Mead D."/>
            <person name="Weimer P.J."/>
        </authorList>
    </citation>
    <scope>NUCLEOTIDE SEQUENCE [LARGE SCALE GENOMIC DNA]</scope>
    <source>
        <strain evidence="3">ATCC 27210 / DSM 20455 / JCM 14654 / NCDO 2250 / 7</strain>
    </source>
</reference>
<dbReference type="InterPro" id="IPR036116">
    <property type="entry name" value="FN3_sf"/>
</dbReference>
<dbReference type="HOGENOM" id="CLU_028025_0_0_9"/>
<dbReference type="RefSeq" id="WP_013498122.1">
    <property type="nucleotide sequence ID" value="NC_014833.1"/>
</dbReference>
<feature type="chain" id="PRO_5003210109" evidence="1">
    <location>
        <begin position="25"/>
        <end position="650"/>
    </location>
</feature>
<dbReference type="AlphaFoldDB" id="E6UGB6"/>